<dbReference type="Proteomes" id="UP000593567">
    <property type="component" value="Unassembled WGS sequence"/>
</dbReference>
<reference evidence="1" key="1">
    <citation type="submission" date="2020-06" db="EMBL/GenBank/DDBJ databases">
        <title>Draft genome of Bugula neritina, a colonial animal packing powerful symbionts and potential medicines.</title>
        <authorList>
            <person name="Rayko M."/>
        </authorList>
    </citation>
    <scope>NUCLEOTIDE SEQUENCE [LARGE SCALE GENOMIC DNA]</scope>
    <source>
        <strain evidence="1">Kwan_BN1</strain>
    </source>
</reference>
<evidence type="ECO:0000313" key="2">
    <source>
        <dbReference type="Proteomes" id="UP000593567"/>
    </source>
</evidence>
<evidence type="ECO:0000313" key="1">
    <source>
        <dbReference type="EMBL" id="KAF6041600.1"/>
    </source>
</evidence>
<name>A0A7J7KTR3_BUGNE</name>
<accession>A0A7J7KTR3</accession>
<organism evidence="1 2">
    <name type="scientific">Bugula neritina</name>
    <name type="common">Brown bryozoan</name>
    <name type="synonym">Sertularia neritina</name>
    <dbReference type="NCBI Taxonomy" id="10212"/>
    <lineage>
        <taxon>Eukaryota</taxon>
        <taxon>Metazoa</taxon>
        <taxon>Spiralia</taxon>
        <taxon>Lophotrochozoa</taxon>
        <taxon>Bryozoa</taxon>
        <taxon>Gymnolaemata</taxon>
        <taxon>Cheilostomatida</taxon>
        <taxon>Flustrina</taxon>
        <taxon>Buguloidea</taxon>
        <taxon>Bugulidae</taxon>
        <taxon>Bugula</taxon>
    </lineage>
</organism>
<proteinExistence type="predicted"/>
<keyword evidence="2" id="KW-1185">Reference proteome</keyword>
<sequence length="112" mass="12604">MCSQVVEKSSEALGLQHLESSKPHTYLTDVREAIEWNQLIQGESLGTEQTVKDASDKAYSALHKNISLLAVHIKATYEHNSHKLYVNRTFTKLKGKPQNFDPGPQLTRTNVN</sequence>
<protein>
    <submittedName>
        <fullName evidence="1">Uncharacterized protein</fullName>
    </submittedName>
</protein>
<gene>
    <name evidence="1" type="ORF">EB796_000113</name>
</gene>
<dbReference type="AlphaFoldDB" id="A0A7J7KTR3"/>
<dbReference type="EMBL" id="VXIV02000018">
    <property type="protein sequence ID" value="KAF6041600.1"/>
    <property type="molecule type" value="Genomic_DNA"/>
</dbReference>
<comment type="caution">
    <text evidence="1">The sequence shown here is derived from an EMBL/GenBank/DDBJ whole genome shotgun (WGS) entry which is preliminary data.</text>
</comment>